<dbReference type="Proteomes" id="UP000216063">
    <property type="component" value="Unassembled WGS sequence"/>
</dbReference>
<dbReference type="InterPro" id="IPR018060">
    <property type="entry name" value="HTH_AraC"/>
</dbReference>
<feature type="domain" description="HTH araC/xylS-type" evidence="4">
    <location>
        <begin position="147"/>
        <end position="244"/>
    </location>
</feature>
<dbReference type="Pfam" id="PF12833">
    <property type="entry name" value="HTH_18"/>
    <property type="match status" value="1"/>
</dbReference>
<dbReference type="InterPro" id="IPR009057">
    <property type="entry name" value="Homeodomain-like_sf"/>
</dbReference>
<organism evidence="5 6">
    <name type="scientific">Mycolicibacterium sphagni</name>
    <dbReference type="NCBI Taxonomy" id="1786"/>
    <lineage>
        <taxon>Bacteria</taxon>
        <taxon>Bacillati</taxon>
        <taxon>Actinomycetota</taxon>
        <taxon>Actinomycetes</taxon>
        <taxon>Mycobacteriales</taxon>
        <taxon>Mycobacteriaceae</taxon>
        <taxon>Mycolicibacterium</taxon>
    </lineage>
</organism>
<gene>
    <name evidence="5" type="ORF">CG716_14915</name>
</gene>
<evidence type="ECO:0000313" key="5">
    <source>
        <dbReference type="EMBL" id="OYN78754.1"/>
    </source>
</evidence>
<evidence type="ECO:0000256" key="2">
    <source>
        <dbReference type="ARBA" id="ARBA00023125"/>
    </source>
</evidence>
<evidence type="ECO:0000313" key="6">
    <source>
        <dbReference type="Proteomes" id="UP000216063"/>
    </source>
</evidence>
<comment type="caution">
    <text evidence="5">The sequence shown here is derived from an EMBL/GenBank/DDBJ whole genome shotgun (WGS) entry which is preliminary data.</text>
</comment>
<dbReference type="SUPFAM" id="SSF46689">
    <property type="entry name" value="Homeodomain-like"/>
    <property type="match status" value="1"/>
</dbReference>
<reference evidence="5 6" key="1">
    <citation type="submission" date="2017-07" db="EMBL/GenBank/DDBJ databases">
        <title>The new phylogeny of genus Mycobacterium.</title>
        <authorList>
            <person name="Tortoli E."/>
            <person name="Trovato A."/>
            <person name="Cirillo D.M."/>
        </authorList>
    </citation>
    <scope>NUCLEOTIDE SEQUENCE [LARGE SCALE GENOMIC DNA]</scope>
    <source>
        <strain evidence="5 6">ATCC 33027</strain>
    </source>
</reference>
<dbReference type="AlphaFoldDB" id="A0A255DHL4"/>
<dbReference type="SMART" id="SM00342">
    <property type="entry name" value="HTH_ARAC"/>
    <property type="match status" value="1"/>
</dbReference>
<evidence type="ECO:0000256" key="3">
    <source>
        <dbReference type="ARBA" id="ARBA00023163"/>
    </source>
</evidence>
<dbReference type="PANTHER" id="PTHR46796:SF2">
    <property type="entry name" value="TRANSCRIPTIONAL REGULATORY PROTEIN"/>
    <property type="match status" value="1"/>
</dbReference>
<proteinExistence type="predicted"/>
<dbReference type="GO" id="GO:0043565">
    <property type="term" value="F:sequence-specific DNA binding"/>
    <property type="evidence" value="ECO:0007669"/>
    <property type="project" value="InterPro"/>
</dbReference>
<dbReference type="OrthoDB" id="4549023at2"/>
<sequence length="248" mass="26651">MPWSGALAVDDGALCYLGSLAYACGHHHVATQLIRAWSGSFELTDAQGRQCVGTAAIIPSGCHHSIRIVEPCSGFLLFVDPRTVVGKQLSTMADGTDDVRRWFAAGEVLQNWTQAEFPFPAELLAKLKGSLSAATELGHDNLHRSLHAAVELISQRLPEPVTLGEIATGVALSPSRLSRLFRDQLGQSFPAYVRWTRLRLAIDALRVGASLTDAAHAAGFTDSAHANRVCHEMFGLSPTQASGQLVWA</sequence>
<evidence type="ECO:0000259" key="4">
    <source>
        <dbReference type="PROSITE" id="PS01124"/>
    </source>
</evidence>
<keyword evidence="1" id="KW-0805">Transcription regulation</keyword>
<keyword evidence="2" id="KW-0238">DNA-binding</keyword>
<protein>
    <submittedName>
        <fullName evidence="5">AraC family transcriptional regulator</fullName>
    </submittedName>
</protein>
<name>A0A255DHL4_9MYCO</name>
<accession>A0A255DHL4</accession>
<evidence type="ECO:0000256" key="1">
    <source>
        <dbReference type="ARBA" id="ARBA00023015"/>
    </source>
</evidence>
<dbReference type="PANTHER" id="PTHR46796">
    <property type="entry name" value="HTH-TYPE TRANSCRIPTIONAL ACTIVATOR RHAS-RELATED"/>
    <property type="match status" value="1"/>
</dbReference>
<dbReference type="EMBL" id="NOZR01000011">
    <property type="protein sequence ID" value="OYN78754.1"/>
    <property type="molecule type" value="Genomic_DNA"/>
</dbReference>
<dbReference type="Gene3D" id="1.10.10.60">
    <property type="entry name" value="Homeodomain-like"/>
    <property type="match status" value="1"/>
</dbReference>
<dbReference type="InterPro" id="IPR050204">
    <property type="entry name" value="AraC_XylS_family_regulators"/>
</dbReference>
<dbReference type="PROSITE" id="PS01124">
    <property type="entry name" value="HTH_ARAC_FAMILY_2"/>
    <property type="match status" value="1"/>
</dbReference>
<keyword evidence="3" id="KW-0804">Transcription</keyword>
<dbReference type="GO" id="GO:0003700">
    <property type="term" value="F:DNA-binding transcription factor activity"/>
    <property type="evidence" value="ECO:0007669"/>
    <property type="project" value="InterPro"/>
</dbReference>
<keyword evidence="6" id="KW-1185">Reference proteome</keyword>